<name>A0AA43ZAF3_9GAMM</name>
<sequence length="888" mass="98894">MIYHCCDRLRRRRVIEETTLNGIDYLEVLDHDAPPGPSGQPLRQQTLLVRLLRPVPADFKAQQVCIEGGERVRGVQVQWVAPASAPPPAASLAEQDYLKSLTEADHVLVVRTDRYGDFSPYRLRVLREGAEQGPPEGFDPRMSEIEFSFKVACPSEFDCAPSNPCPEEPVTAPVIDYLAKDYPSFRRLILDRITQRVPGWRERSAADLGVTLAEWLAYVCDQLSYQQDAVGTEAYLETARLRTSLRRLALLVDYPIHDGCNARVWLQVLSSADAVALPRSETRFYTKVAGLPPRITPDSREDEEARKAAPTIFEPLHDAVLYAAHNEIEFYTWGEERCCLPKGATRATLSDDLRSRLLLRRGDVLLFEERVGPHTGRPEDADPTRRHVVRLTAVSPEAQQVLSNGREVGREAGALLKDPLPDPGGAVRHIVEVAWAVEDALPFPLCISSVTDEEHGERFISNVSVARGNVVLADHGWTLPARESLGTVPRARLAYPPDRDQNRCADAEPTEIPARFAPRLANGPLTLAGTVLKTRDTNGKRIKERLPFDADLPAASAMQWRREDILPAIQVSTVVQGNPEQFDSWEARRDLLNSEADDRHFVVEVEHDGSARLRFGDDVHGRRAKAGMAFWARYRVGNGRAGNVGAGAIAHVVSSDSAVLGVRNPLPASGGEDMEDAASVRRAAPQAFRRQERAVTPEDYAEVTERHVGVQRAAATLRWTGSWHTVFVTVDRRDGLPMTSGFENELTRHVDRYRMAGHDTEFNDPVFVSLEIDLLVCVQASHFRADVRAGLLEVLGNRLLPDGRRGLFHPDNLSFGQTVFLSPLYAAARQVAGVASVEVTRFHRQGMEDPRYLVDGFMRLSRLEIPRLDNDPNFPEHGVLRLNLFGGK</sequence>
<dbReference type="EMBL" id="JAAPAP010000024">
    <property type="protein sequence ID" value="NHN79650.1"/>
    <property type="molecule type" value="Genomic_DNA"/>
</dbReference>
<protein>
    <submittedName>
        <fullName evidence="1">Baseplate assembly protein</fullName>
    </submittedName>
</protein>
<evidence type="ECO:0000313" key="1">
    <source>
        <dbReference type="EMBL" id="NHN79650.1"/>
    </source>
</evidence>
<reference evidence="1" key="1">
    <citation type="submission" date="2020-03" db="EMBL/GenBank/DDBJ databases">
        <title>Genome assembly of Azotobacter chroococcum W5.</title>
        <authorList>
            <person name="Kannepalli A."/>
        </authorList>
    </citation>
    <scope>NUCLEOTIDE SEQUENCE</scope>
    <source>
        <strain evidence="1">W5</strain>
    </source>
</reference>
<dbReference type="AlphaFoldDB" id="A0AA43ZAF3"/>
<organism evidence="1 2">
    <name type="scientific">Azotobacter chroococcum</name>
    <dbReference type="NCBI Taxonomy" id="353"/>
    <lineage>
        <taxon>Bacteria</taxon>
        <taxon>Pseudomonadati</taxon>
        <taxon>Pseudomonadota</taxon>
        <taxon>Gammaproteobacteria</taxon>
        <taxon>Pseudomonadales</taxon>
        <taxon>Pseudomonadaceae</taxon>
        <taxon>Azotobacter</taxon>
    </lineage>
</organism>
<evidence type="ECO:0000313" key="2">
    <source>
        <dbReference type="Proteomes" id="UP000736384"/>
    </source>
</evidence>
<dbReference type="NCBIfam" id="TIGR02243">
    <property type="entry name" value="putative baseplate assembly protein"/>
    <property type="match status" value="1"/>
</dbReference>
<accession>A0AA43ZAF3</accession>
<dbReference type="InterPro" id="IPR011749">
    <property type="entry name" value="CHP02243"/>
</dbReference>
<comment type="caution">
    <text evidence="1">The sequence shown here is derived from an EMBL/GenBank/DDBJ whole genome shotgun (WGS) entry which is preliminary data.</text>
</comment>
<dbReference type="Proteomes" id="UP000736384">
    <property type="component" value="Unassembled WGS sequence"/>
</dbReference>
<gene>
    <name evidence="1" type="ORF">HA520_20615</name>
</gene>
<proteinExistence type="predicted"/>